<dbReference type="AlphaFoldDB" id="A0A9P1J510"/>
<evidence type="ECO:0000313" key="3">
    <source>
        <dbReference type="Proteomes" id="UP001152747"/>
    </source>
</evidence>
<comment type="caution">
    <text evidence="2">The sequence shown here is derived from an EMBL/GenBank/DDBJ whole genome shotgun (WGS) entry which is preliminary data.</text>
</comment>
<protein>
    <submittedName>
        <fullName evidence="2">Uncharacterized protein</fullName>
    </submittedName>
</protein>
<gene>
    <name evidence="2" type="ORF">CAMP_LOCUS19298</name>
</gene>
<dbReference type="EMBL" id="CANHGI010000006">
    <property type="protein sequence ID" value="CAI5456661.1"/>
    <property type="molecule type" value="Genomic_DNA"/>
</dbReference>
<organism evidence="2 3">
    <name type="scientific">Caenorhabditis angaria</name>
    <dbReference type="NCBI Taxonomy" id="860376"/>
    <lineage>
        <taxon>Eukaryota</taxon>
        <taxon>Metazoa</taxon>
        <taxon>Ecdysozoa</taxon>
        <taxon>Nematoda</taxon>
        <taxon>Chromadorea</taxon>
        <taxon>Rhabditida</taxon>
        <taxon>Rhabditina</taxon>
        <taxon>Rhabditomorpha</taxon>
        <taxon>Rhabditoidea</taxon>
        <taxon>Rhabditidae</taxon>
        <taxon>Peloderinae</taxon>
        <taxon>Caenorhabditis</taxon>
    </lineage>
</organism>
<keyword evidence="1" id="KW-0812">Transmembrane</keyword>
<keyword evidence="1" id="KW-1133">Transmembrane helix</keyword>
<feature type="transmembrane region" description="Helical" evidence="1">
    <location>
        <begin position="20"/>
        <end position="42"/>
    </location>
</feature>
<keyword evidence="1" id="KW-0472">Membrane</keyword>
<keyword evidence="3" id="KW-1185">Reference proteome</keyword>
<evidence type="ECO:0000313" key="2">
    <source>
        <dbReference type="EMBL" id="CAI5456661.1"/>
    </source>
</evidence>
<reference evidence="2" key="1">
    <citation type="submission" date="2022-11" db="EMBL/GenBank/DDBJ databases">
        <authorList>
            <person name="Kikuchi T."/>
        </authorList>
    </citation>
    <scope>NUCLEOTIDE SEQUENCE</scope>
    <source>
        <strain evidence="2">PS1010</strain>
    </source>
</reference>
<evidence type="ECO:0000256" key="1">
    <source>
        <dbReference type="SAM" id="Phobius"/>
    </source>
</evidence>
<proteinExistence type="predicted"/>
<accession>A0A9P1J510</accession>
<name>A0A9P1J510_9PELO</name>
<dbReference type="Proteomes" id="UP001152747">
    <property type="component" value="Unassembled WGS sequence"/>
</dbReference>
<sequence>MCTFLRKNDRDMHHENLRYFCNFTFYVGFKFFETAIFILHILNINSQIGHLDYVLNKFTNWPLGLRFERMPILEYRNDKNIARIQKIN</sequence>